<proteinExistence type="predicted"/>
<accession>A0A318S121</accession>
<keyword evidence="2" id="KW-1185">Reference proteome</keyword>
<evidence type="ECO:0000313" key="1">
    <source>
        <dbReference type="EMBL" id="PYE51015.1"/>
    </source>
</evidence>
<protein>
    <submittedName>
        <fullName evidence="1">Uncharacterized protein</fullName>
    </submittedName>
</protein>
<name>A0A318S121_9DEIO</name>
<evidence type="ECO:0000313" key="2">
    <source>
        <dbReference type="Proteomes" id="UP000248326"/>
    </source>
</evidence>
<comment type="caution">
    <text evidence="1">The sequence shown here is derived from an EMBL/GenBank/DDBJ whole genome shotgun (WGS) entry which is preliminary data.</text>
</comment>
<dbReference type="EMBL" id="QJSX01000016">
    <property type="protein sequence ID" value="PYE51015.1"/>
    <property type="molecule type" value="Genomic_DNA"/>
</dbReference>
<organism evidence="1 2">
    <name type="scientific">Deinococcus yavapaiensis KR-236</name>
    <dbReference type="NCBI Taxonomy" id="694435"/>
    <lineage>
        <taxon>Bacteria</taxon>
        <taxon>Thermotogati</taxon>
        <taxon>Deinococcota</taxon>
        <taxon>Deinococci</taxon>
        <taxon>Deinococcales</taxon>
        <taxon>Deinococcaceae</taxon>
        <taxon>Deinococcus</taxon>
    </lineage>
</organism>
<dbReference type="Proteomes" id="UP000248326">
    <property type="component" value="Unassembled WGS sequence"/>
</dbReference>
<dbReference type="AlphaFoldDB" id="A0A318S121"/>
<gene>
    <name evidence="1" type="ORF">DES52_11682</name>
</gene>
<sequence>MSSTLFTLRFRALLEELYPQARPTSTLTVRVQHVNLVAPPSPEGKCASAPLATLLLAPLEIDETQSRRRAR</sequence>
<reference evidence="1 2" key="1">
    <citation type="submission" date="2018-06" db="EMBL/GenBank/DDBJ databases">
        <title>Genomic Encyclopedia of Type Strains, Phase IV (KMG-IV): sequencing the most valuable type-strain genomes for metagenomic binning, comparative biology and taxonomic classification.</title>
        <authorList>
            <person name="Goeker M."/>
        </authorList>
    </citation>
    <scope>NUCLEOTIDE SEQUENCE [LARGE SCALE GENOMIC DNA]</scope>
    <source>
        <strain evidence="1 2">DSM 18048</strain>
    </source>
</reference>